<evidence type="ECO:0000313" key="3">
    <source>
        <dbReference type="Proteomes" id="UP000322917"/>
    </source>
</evidence>
<feature type="domain" description="Zinc finger CGNR" evidence="1">
    <location>
        <begin position="363"/>
        <end position="403"/>
    </location>
</feature>
<reference evidence="2 3" key="1">
    <citation type="submission" date="2016-11" db="EMBL/GenBank/DDBJ databases">
        <authorList>
            <person name="Varghese N."/>
            <person name="Submissions S."/>
        </authorList>
    </citation>
    <scope>NUCLEOTIDE SEQUENCE [LARGE SCALE GENOMIC DNA]</scope>
    <source>
        <strain evidence="2 3">DSM 15287</strain>
    </source>
</reference>
<dbReference type="Gene3D" id="1.10.3300.10">
    <property type="entry name" value="Jann2411-like domain"/>
    <property type="match status" value="1"/>
</dbReference>
<protein>
    <submittedName>
        <fullName evidence="2">CGNR zinc finger domain-containing protein</fullName>
    </submittedName>
</protein>
<evidence type="ECO:0000313" key="2">
    <source>
        <dbReference type="EMBL" id="SHJ11577.1"/>
    </source>
</evidence>
<name>A0A1M6GNP3_9FIRM</name>
<dbReference type="Proteomes" id="UP000322917">
    <property type="component" value="Unassembled WGS sequence"/>
</dbReference>
<dbReference type="Pfam" id="PF11706">
    <property type="entry name" value="zf-CGNR"/>
    <property type="match status" value="1"/>
</dbReference>
<dbReference type="RefSeq" id="WP_149734536.1">
    <property type="nucleotide sequence ID" value="NZ_FQZD01000012.1"/>
</dbReference>
<sequence length="407" mass="47159">MLSNTEFLTMSGNLFTFTNYKSDCRIDINHTDDGRPLKRLRIKSDPSKPIRFAYTPQRGMVRINSAGSVTNDAVLDELLSLPDGNLDRLINYFEKYGFIIPISSTMYESYKSDDLFTIIRRMQYTIKLMTKIQEPQKDYMAILYLVCYLLFTEPVTITSLNNASYDTCPHKMWQYIKNTDLSSDNDLPIYPSKEVDATDQYFLIPDGIKGNDYKLYFTEYYPGFNDTDPFGNPLHSNDIAFHEIRHLFKNALGLPPRERQVVEFFFHFQSDISPICNIGPCGLLKFSKSDVTERYKKFFDASMKTALIDIAKTTLKTEIDHAISAITPDYDTDRMSASWYIPDYIAGLYFSLFYMDSNMVIYRQCGNPTCGGFFRISTTNSKKRYCDDSCRNAASQRRHRQKKQSQQ</sequence>
<dbReference type="AlphaFoldDB" id="A0A1M6GNP3"/>
<dbReference type="SUPFAM" id="SSF160904">
    <property type="entry name" value="Jann2411-like"/>
    <property type="match status" value="1"/>
</dbReference>
<dbReference type="InterPro" id="IPR023286">
    <property type="entry name" value="ABATE_dom_sf"/>
</dbReference>
<dbReference type="InterPro" id="IPR021005">
    <property type="entry name" value="Znf_CGNR"/>
</dbReference>
<evidence type="ECO:0000259" key="1">
    <source>
        <dbReference type="Pfam" id="PF11706"/>
    </source>
</evidence>
<accession>A0A1M6GNP3</accession>
<organism evidence="2 3">
    <name type="scientific">Propionispora hippei DSM 15287</name>
    <dbReference type="NCBI Taxonomy" id="1123003"/>
    <lineage>
        <taxon>Bacteria</taxon>
        <taxon>Bacillati</taxon>
        <taxon>Bacillota</taxon>
        <taxon>Negativicutes</taxon>
        <taxon>Selenomonadales</taxon>
        <taxon>Sporomusaceae</taxon>
        <taxon>Propionispora</taxon>
    </lineage>
</organism>
<gene>
    <name evidence="2" type="ORF">SAMN02745170_01766</name>
</gene>
<keyword evidence="3" id="KW-1185">Reference proteome</keyword>
<proteinExistence type="predicted"/>
<dbReference type="OrthoDB" id="1846498at2"/>
<dbReference type="EMBL" id="FQZD01000012">
    <property type="protein sequence ID" value="SHJ11577.1"/>
    <property type="molecule type" value="Genomic_DNA"/>
</dbReference>